<keyword evidence="1" id="KW-0238">DNA-binding</keyword>
<dbReference type="InterPro" id="IPR000944">
    <property type="entry name" value="Tscrpt_reg_Rrf2"/>
</dbReference>
<gene>
    <name evidence="2" type="ORF">H8692_03170</name>
</gene>
<dbReference type="PANTHER" id="PTHR33221:SF5">
    <property type="entry name" value="HTH-TYPE TRANSCRIPTIONAL REGULATOR ISCR"/>
    <property type="match status" value="1"/>
</dbReference>
<name>A0A926I4G7_9FIRM</name>
<reference evidence="2" key="1">
    <citation type="submission" date="2020-08" db="EMBL/GenBank/DDBJ databases">
        <title>Genome public.</title>
        <authorList>
            <person name="Liu C."/>
            <person name="Sun Q."/>
        </authorList>
    </citation>
    <scope>NUCLEOTIDE SEQUENCE</scope>
    <source>
        <strain evidence="2">NSJ-24</strain>
    </source>
</reference>
<dbReference type="GO" id="GO:0003677">
    <property type="term" value="F:DNA binding"/>
    <property type="evidence" value="ECO:0007669"/>
    <property type="project" value="UniProtKB-KW"/>
</dbReference>
<dbReference type="PROSITE" id="PS51197">
    <property type="entry name" value="HTH_RRF2_2"/>
    <property type="match status" value="1"/>
</dbReference>
<comment type="caution">
    <text evidence="2">The sequence shown here is derived from an EMBL/GenBank/DDBJ whole genome shotgun (WGS) entry which is preliminary data.</text>
</comment>
<proteinExistence type="predicted"/>
<dbReference type="Proteomes" id="UP000610862">
    <property type="component" value="Unassembled WGS sequence"/>
</dbReference>
<dbReference type="GO" id="GO:0005829">
    <property type="term" value="C:cytosol"/>
    <property type="evidence" value="ECO:0007669"/>
    <property type="project" value="TreeGrafter"/>
</dbReference>
<dbReference type="SUPFAM" id="SSF46785">
    <property type="entry name" value="Winged helix' DNA-binding domain"/>
    <property type="match status" value="1"/>
</dbReference>
<dbReference type="AlphaFoldDB" id="A0A926I4G7"/>
<sequence length="145" mass="15915">MMISTKGRYALRVMIELASHDTEKYIPLKEIAKNQDISEKYLESIIKILVKDGMVIGLRGKGGGYRLSGTPASYTVGKILKLTEGSLAPVACLKGETAECSRSKGCPTLPMWQKLNEIVDNYLESITLEDLAKQTLDNSGGDYII</sequence>
<dbReference type="GO" id="GO:0003700">
    <property type="term" value="F:DNA-binding transcription factor activity"/>
    <property type="evidence" value="ECO:0007669"/>
    <property type="project" value="TreeGrafter"/>
</dbReference>
<evidence type="ECO:0000313" key="3">
    <source>
        <dbReference type="Proteomes" id="UP000610862"/>
    </source>
</evidence>
<dbReference type="PANTHER" id="PTHR33221">
    <property type="entry name" value="WINGED HELIX-TURN-HELIX TRANSCRIPTIONAL REGULATOR, RRF2 FAMILY"/>
    <property type="match status" value="1"/>
</dbReference>
<accession>A0A926I4G7</accession>
<dbReference type="InterPro" id="IPR036390">
    <property type="entry name" value="WH_DNA-bd_sf"/>
</dbReference>
<protein>
    <submittedName>
        <fullName evidence="2">Rrf2 family transcriptional regulator</fullName>
    </submittedName>
</protein>
<dbReference type="NCBIfam" id="TIGR00738">
    <property type="entry name" value="rrf2_super"/>
    <property type="match status" value="1"/>
</dbReference>
<dbReference type="RefSeq" id="WP_187524972.1">
    <property type="nucleotide sequence ID" value="NZ_JACRTA010000001.1"/>
</dbReference>
<dbReference type="Pfam" id="PF02082">
    <property type="entry name" value="Rrf2"/>
    <property type="match status" value="1"/>
</dbReference>
<keyword evidence="3" id="KW-1185">Reference proteome</keyword>
<dbReference type="InterPro" id="IPR036388">
    <property type="entry name" value="WH-like_DNA-bd_sf"/>
</dbReference>
<evidence type="ECO:0000256" key="1">
    <source>
        <dbReference type="ARBA" id="ARBA00023125"/>
    </source>
</evidence>
<organism evidence="2 3">
    <name type="scientific">Lentihominibacter hominis</name>
    <dbReference type="NCBI Taxonomy" id="2763645"/>
    <lineage>
        <taxon>Bacteria</taxon>
        <taxon>Bacillati</taxon>
        <taxon>Bacillota</taxon>
        <taxon>Clostridia</taxon>
        <taxon>Peptostreptococcales</taxon>
        <taxon>Anaerovoracaceae</taxon>
        <taxon>Lentihominibacter</taxon>
    </lineage>
</organism>
<evidence type="ECO:0000313" key="2">
    <source>
        <dbReference type="EMBL" id="MBC8567764.1"/>
    </source>
</evidence>
<dbReference type="Gene3D" id="1.10.10.10">
    <property type="entry name" value="Winged helix-like DNA-binding domain superfamily/Winged helix DNA-binding domain"/>
    <property type="match status" value="1"/>
</dbReference>
<dbReference type="EMBL" id="JACRTA010000001">
    <property type="protein sequence ID" value="MBC8567764.1"/>
    <property type="molecule type" value="Genomic_DNA"/>
</dbReference>